<keyword evidence="4" id="KW-1185">Reference proteome</keyword>
<dbReference type="EMBL" id="KZ805329">
    <property type="protein sequence ID" value="PVI03627.1"/>
    <property type="molecule type" value="Genomic_DNA"/>
</dbReference>
<gene>
    <name evidence="3" type="ORF">DM02DRAFT_696939</name>
</gene>
<evidence type="ECO:0000313" key="4">
    <source>
        <dbReference type="Proteomes" id="UP000244855"/>
    </source>
</evidence>
<evidence type="ECO:0000256" key="2">
    <source>
        <dbReference type="ARBA" id="ARBA00023002"/>
    </source>
</evidence>
<sequence>LKEPTYPLVDVNLKGVLNTIKLAHYSFKRDGVRGSIVITSSATAYAPEWSLPVYSGLKLALIGLVRSLRHKLVLENISINAVVPACTETPLVGPQFLKPIKDAGLPISSARHVGAALVFSTIAEESRRVELYAEEPIENLQKSRSWNGRVILTLGDTYTELEEKLGDMRPQWFGEKNAVLTRKQQAATDYREL</sequence>
<evidence type="ECO:0000313" key="3">
    <source>
        <dbReference type="EMBL" id="PVI03627.1"/>
    </source>
</evidence>
<dbReference type="PRINTS" id="PR00081">
    <property type="entry name" value="GDHRDH"/>
</dbReference>
<dbReference type="OrthoDB" id="37659at2759"/>
<proteinExistence type="inferred from homology"/>
<dbReference type="GO" id="GO:0016491">
    <property type="term" value="F:oxidoreductase activity"/>
    <property type="evidence" value="ECO:0007669"/>
    <property type="project" value="UniProtKB-KW"/>
</dbReference>
<accession>A0A2V1DZH9</accession>
<reference evidence="3 4" key="1">
    <citation type="journal article" date="2018" name="Sci. Rep.">
        <title>Comparative genomics provides insights into the lifestyle and reveals functional heterogeneity of dark septate endophytic fungi.</title>
        <authorList>
            <person name="Knapp D.G."/>
            <person name="Nemeth J.B."/>
            <person name="Barry K."/>
            <person name="Hainaut M."/>
            <person name="Henrissat B."/>
            <person name="Johnson J."/>
            <person name="Kuo A."/>
            <person name="Lim J.H.P."/>
            <person name="Lipzen A."/>
            <person name="Nolan M."/>
            <person name="Ohm R.A."/>
            <person name="Tamas L."/>
            <person name="Grigoriev I.V."/>
            <person name="Spatafora J.W."/>
            <person name="Nagy L.G."/>
            <person name="Kovacs G.M."/>
        </authorList>
    </citation>
    <scope>NUCLEOTIDE SEQUENCE [LARGE SCALE GENOMIC DNA]</scope>
    <source>
        <strain evidence="3 4">DSE2036</strain>
    </source>
</reference>
<dbReference type="Gene3D" id="3.40.50.720">
    <property type="entry name" value="NAD(P)-binding Rossmann-like Domain"/>
    <property type="match status" value="1"/>
</dbReference>
<evidence type="ECO:0000256" key="1">
    <source>
        <dbReference type="ARBA" id="ARBA00006484"/>
    </source>
</evidence>
<keyword evidence="2" id="KW-0560">Oxidoreductase</keyword>
<dbReference type="PANTHER" id="PTHR43180:SF80">
    <property type="entry name" value="NAD(P)-BINDING PROTEIN"/>
    <property type="match status" value="1"/>
</dbReference>
<dbReference type="InterPro" id="IPR036291">
    <property type="entry name" value="NAD(P)-bd_dom_sf"/>
</dbReference>
<name>A0A2V1DZH9_9PLEO</name>
<dbReference type="SUPFAM" id="SSF51735">
    <property type="entry name" value="NAD(P)-binding Rossmann-fold domains"/>
    <property type="match status" value="1"/>
</dbReference>
<evidence type="ECO:0008006" key="5">
    <source>
        <dbReference type="Google" id="ProtNLM"/>
    </source>
</evidence>
<dbReference type="InterPro" id="IPR002347">
    <property type="entry name" value="SDR_fam"/>
</dbReference>
<dbReference type="Pfam" id="PF00106">
    <property type="entry name" value="adh_short"/>
    <property type="match status" value="1"/>
</dbReference>
<dbReference type="Proteomes" id="UP000244855">
    <property type="component" value="Unassembled WGS sequence"/>
</dbReference>
<comment type="similarity">
    <text evidence="1">Belongs to the short-chain dehydrogenases/reductases (SDR) family.</text>
</comment>
<feature type="non-terminal residue" evidence="3">
    <location>
        <position position="1"/>
    </location>
</feature>
<dbReference type="PANTHER" id="PTHR43180">
    <property type="entry name" value="3-OXOACYL-(ACYL-CARRIER-PROTEIN) REDUCTASE (AFU_ORTHOLOGUE AFUA_6G11210)"/>
    <property type="match status" value="1"/>
</dbReference>
<organism evidence="3 4">
    <name type="scientific">Periconia macrospinosa</name>
    <dbReference type="NCBI Taxonomy" id="97972"/>
    <lineage>
        <taxon>Eukaryota</taxon>
        <taxon>Fungi</taxon>
        <taxon>Dikarya</taxon>
        <taxon>Ascomycota</taxon>
        <taxon>Pezizomycotina</taxon>
        <taxon>Dothideomycetes</taxon>
        <taxon>Pleosporomycetidae</taxon>
        <taxon>Pleosporales</taxon>
        <taxon>Massarineae</taxon>
        <taxon>Periconiaceae</taxon>
        <taxon>Periconia</taxon>
    </lineage>
</organism>
<protein>
    <recommendedName>
        <fullName evidence="5">NAD(P)-binding protein</fullName>
    </recommendedName>
</protein>
<dbReference type="AlphaFoldDB" id="A0A2V1DZH9"/>